<keyword evidence="8" id="KW-0560">Oxidoreductase</keyword>
<evidence type="ECO:0000259" key="23">
    <source>
        <dbReference type="SMART" id="SM00822"/>
    </source>
</evidence>
<organism evidence="24 25">
    <name type="scientific">Thalassomonas haliotis</name>
    <dbReference type="NCBI Taxonomy" id="485448"/>
    <lineage>
        <taxon>Bacteria</taxon>
        <taxon>Pseudomonadati</taxon>
        <taxon>Pseudomonadota</taxon>
        <taxon>Gammaproteobacteria</taxon>
        <taxon>Alteromonadales</taxon>
        <taxon>Colwelliaceae</taxon>
        <taxon>Thalassomonas</taxon>
    </lineage>
</organism>
<dbReference type="PRINTS" id="PR00081">
    <property type="entry name" value="GDHRDH"/>
</dbReference>
<evidence type="ECO:0000256" key="4">
    <source>
        <dbReference type="ARBA" id="ARBA00022516"/>
    </source>
</evidence>
<comment type="subcellular location">
    <subcellularLocation>
        <location evidence="1">Peroxisome</location>
    </subcellularLocation>
</comment>
<keyword evidence="11" id="KW-0275">Fatty acid biosynthesis</keyword>
<comment type="catalytic activity">
    <reaction evidence="19">
        <text>a (2E)-enoyl-CoA + NADPH + H(+) = a 2,3-saturated acyl-CoA + NADP(+)</text>
        <dbReference type="Rhea" id="RHEA:33763"/>
        <dbReference type="ChEBI" id="CHEBI:15378"/>
        <dbReference type="ChEBI" id="CHEBI:57783"/>
        <dbReference type="ChEBI" id="CHEBI:58349"/>
        <dbReference type="ChEBI" id="CHEBI:58856"/>
        <dbReference type="ChEBI" id="CHEBI:65111"/>
        <dbReference type="EC" id="1.3.1.38"/>
    </reaction>
    <physiologicalReaction direction="left-to-right" evidence="19">
        <dbReference type="Rhea" id="RHEA:33764"/>
    </physiologicalReaction>
</comment>
<evidence type="ECO:0000256" key="16">
    <source>
        <dbReference type="ARBA" id="ARBA00047570"/>
    </source>
</evidence>
<comment type="catalytic activity">
    <reaction evidence="21">
        <text>(2E)-octenoyl-CoA + NADPH + H(+) = octanoyl-CoA + NADP(+)</text>
        <dbReference type="Rhea" id="RHEA:44952"/>
        <dbReference type="ChEBI" id="CHEBI:15378"/>
        <dbReference type="ChEBI" id="CHEBI:57386"/>
        <dbReference type="ChEBI" id="CHEBI:57783"/>
        <dbReference type="ChEBI" id="CHEBI:58349"/>
        <dbReference type="ChEBI" id="CHEBI:62242"/>
    </reaction>
    <physiologicalReaction direction="left-to-right" evidence="21">
        <dbReference type="Rhea" id="RHEA:44953"/>
    </physiologicalReaction>
</comment>
<dbReference type="RefSeq" id="WP_274049872.1">
    <property type="nucleotide sequence ID" value="NZ_CP059693.1"/>
</dbReference>
<keyword evidence="6" id="KW-0276">Fatty acid metabolism</keyword>
<dbReference type="Gene3D" id="3.40.50.720">
    <property type="entry name" value="NAD(P)-binding Rossmann-like Domain"/>
    <property type="match status" value="1"/>
</dbReference>
<evidence type="ECO:0000256" key="21">
    <source>
        <dbReference type="ARBA" id="ARBA00049559"/>
    </source>
</evidence>
<accession>A0ABY7V8C2</accession>
<evidence type="ECO:0000313" key="24">
    <source>
        <dbReference type="EMBL" id="WDE09873.1"/>
    </source>
</evidence>
<dbReference type="PANTHER" id="PTHR24317">
    <property type="entry name" value="PEROXISOMAL TRANS-2-ENOYL-COA REDUCTASE"/>
    <property type="match status" value="1"/>
</dbReference>
<dbReference type="InterPro" id="IPR002347">
    <property type="entry name" value="SDR_fam"/>
</dbReference>
<dbReference type="SMART" id="SM00822">
    <property type="entry name" value="PKS_KR"/>
    <property type="match status" value="1"/>
</dbReference>
<evidence type="ECO:0000256" key="5">
    <source>
        <dbReference type="ARBA" id="ARBA00022553"/>
    </source>
</evidence>
<evidence type="ECO:0000313" key="25">
    <source>
        <dbReference type="Proteomes" id="UP001215231"/>
    </source>
</evidence>
<evidence type="ECO:0000256" key="13">
    <source>
        <dbReference type="ARBA" id="ARBA00038622"/>
    </source>
</evidence>
<evidence type="ECO:0000256" key="10">
    <source>
        <dbReference type="ARBA" id="ARBA00023140"/>
    </source>
</evidence>
<name>A0ABY7V8C2_9GAMM</name>
<dbReference type="EMBL" id="CP059693">
    <property type="protein sequence ID" value="WDE09873.1"/>
    <property type="molecule type" value="Genomic_DNA"/>
</dbReference>
<evidence type="ECO:0000256" key="3">
    <source>
        <dbReference type="ARBA" id="ARBA00006484"/>
    </source>
</evidence>
<dbReference type="PANTHER" id="PTHR24317:SF7">
    <property type="entry name" value="PEROXISOMAL TRANS-2-ENOYL-COA REDUCTASE"/>
    <property type="match status" value="1"/>
</dbReference>
<feature type="domain" description="Ketoreductase" evidence="23">
    <location>
        <begin position="15"/>
        <end position="151"/>
    </location>
</feature>
<dbReference type="Pfam" id="PF13561">
    <property type="entry name" value="adh_short_C2"/>
    <property type="match status" value="1"/>
</dbReference>
<evidence type="ECO:0000256" key="19">
    <source>
        <dbReference type="ARBA" id="ARBA00049251"/>
    </source>
</evidence>
<keyword evidence="9" id="KW-0443">Lipid metabolism</keyword>
<comment type="similarity">
    <text evidence="3">Belongs to the short-chain dehydrogenases/reductases (SDR) family.</text>
</comment>
<comment type="catalytic activity">
    <reaction evidence="18">
        <text>(2E)-hexenoyl-CoA + NADPH + H(+) = hexanoyl-CoA + NADP(+)</text>
        <dbReference type="Rhea" id="RHEA:44956"/>
        <dbReference type="ChEBI" id="CHEBI:15378"/>
        <dbReference type="ChEBI" id="CHEBI:57783"/>
        <dbReference type="ChEBI" id="CHEBI:58349"/>
        <dbReference type="ChEBI" id="CHEBI:62077"/>
        <dbReference type="ChEBI" id="CHEBI:62620"/>
    </reaction>
    <physiologicalReaction direction="left-to-right" evidence="18">
        <dbReference type="Rhea" id="RHEA:44957"/>
    </physiologicalReaction>
</comment>
<gene>
    <name evidence="24" type="ORF">H3N35_16285</name>
</gene>
<comment type="pathway">
    <text evidence="2">Lipid metabolism.</text>
</comment>
<protein>
    <recommendedName>
        <fullName evidence="15">Peroxisomal trans-2-enoyl-CoA reductase</fullName>
        <ecNumber evidence="14">1.3.1.38</ecNumber>
    </recommendedName>
</protein>
<comment type="subunit">
    <text evidence="13">Interacts with PEX5, probably required to target it into peroxisomes.</text>
</comment>
<dbReference type="InterPro" id="IPR036291">
    <property type="entry name" value="NAD(P)-bd_dom_sf"/>
</dbReference>
<comment type="catalytic activity">
    <reaction evidence="17">
        <text>(2E)-tetradecenoyl-CoA + NADPH + H(+) = tetradecanoyl-CoA + NADP(+)</text>
        <dbReference type="Rhea" id="RHEA:44968"/>
        <dbReference type="ChEBI" id="CHEBI:15378"/>
        <dbReference type="ChEBI" id="CHEBI:57385"/>
        <dbReference type="ChEBI" id="CHEBI:57783"/>
        <dbReference type="ChEBI" id="CHEBI:58349"/>
        <dbReference type="ChEBI" id="CHEBI:61405"/>
    </reaction>
    <physiologicalReaction direction="left-to-right" evidence="17">
        <dbReference type="Rhea" id="RHEA:44969"/>
    </physiologicalReaction>
</comment>
<evidence type="ECO:0000256" key="17">
    <source>
        <dbReference type="ARBA" id="ARBA00048686"/>
    </source>
</evidence>
<evidence type="ECO:0000256" key="2">
    <source>
        <dbReference type="ARBA" id="ARBA00005189"/>
    </source>
</evidence>
<keyword evidence="4" id="KW-0444">Lipid biosynthesis</keyword>
<evidence type="ECO:0000256" key="20">
    <source>
        <dbReference type="ARBA" id="ARBA00049386"/>
    </source>
</evidence>
<comment type="function">
    <text evidence="12">Participates in chain elongation of fatty acids. Catalyzes the reduction of trans-2-enoyl-CoAs of varying chain lengths from 6:1 to 16:1, having maximum activity with 10:1 CoA. Has no 2,4-dienoyl-CoA reductase activity.</text>
</comment>
<evidence type="ECO:0000256" key="7">
    <source>
        <dbReference type="ARBA" id="ARBA00022857"/>
    </source>
</evidence>
<evidence type="ECO:0000256" key="22">
    <source>
        <dbReference type="SAM" id="MobiDB-lite"/>
    </source>
</evidence>
<dbReference type="Proteomes" id="UP001215231">
    <property type="component" value="Chromosome"/>
</dbReference>
<sequence>MNYQSIFKSGSFNGKTVLITGGGSGIGRCTAHELASLGARVILLGRSRQKLDAVLDELHQDGYRGCGYSLDIRDEQAVISTVKQILANIGQVHALVNNAGGQFPSPLEHISINGFKAVLDTNLTGGFILSRELFKTCFKQHGGVIVNITADFHNGMPLMAHSGAARAGMANLTQSAAWEWGPFGVRSNNVAPGWVASSGLDSYDERFKQKLREIQKQVPLQRLATEAEISAAICFLLSEGAAFINGITLRVDGGASLASPAAIAPLQKQPEAQQQVFDGFHRSEPPVFLQEQLNENALNDKSLNKKSPKEEQSHD</sequence>
<keyword evidence="10" id="KW-0576">Peroxisome</keyword>
<evidence type="ECO:0000256" key="14">
    <source>
        <dbReference type="ARBA" id="ARBA00038849"/>
    </source>
</evidence>
<evidence type="ECO:0000256" key="8">
    <source>
        <dbReference type="ARBA" id="ARBA00023002"/>
    </source>
</evidence>
<evidence type="ECO:0000256" key="1">
    <source>
        <dbReference type="ARBA" id="ARBA00004275"/>
    </source>
</evidence>
<keyword evidence="7" id="KW-0521">NADP</keyword>
<dbReference type="SUPFAM" id="SSF51735">
    <property type="entry name" value="NAD(P)-binding Rossmann-fold domains"/>
    <property type="match status" value="1"/>
</dbReference>
<keyword evidence="25" id="KW-1185">Reference proteome</keyword>
<evidence type="ECO:0000256" key="6">
    <source>
        <dbReference type="ARBA" id="ARBA00022832"/>
    </source>
</evidence>
<reference evidence="24 25" key="1">
    <citation type="journal article" date="2022" name="Mar. Drugs">
        <title>Bioassay-Guided Fractionation Leads to the Detection of Cholic Acid Generated by the Rare Thalassomonas sp.</title>
        <authorList>
            <person name="Pheiffer F."/>
            <person name="Schneider Y.K."/>
            <person name="Hansen E.H."/>
            <person name="Andersen J.H."/>
            <person name="Isaksson J."/>
            <person name="Busche T."/>
            <person name="R C."/>
            <person name="Kalinowski J."/>
            <person name="Zyl L.V."/>
            <person name="Trindade M."/>
        </authorList>
    </citation>
    <scope>NUCLEOTIDE SEQUENCE [LARGE SCALE GENOMIC DNA]</scope>
    <source>
        <strain evidence="24 25">A5K-61T</strain>
    </source>
</reference>
<keyword evidence="5" id="KW-0597">Phosphoprotein</keyword>
<comment type="catalytic activity">
    <reaction evidence="16">
        <text>(2E)-dodecenoyl-CoA + NADPH + H(+) = dodecanoyl-CoA + NADP(+)</text>
        <dbReference type="Rhea" id="RHEA:44964"/>
        <dbReference type="ChEBI" id="CHEBI:15378"/>
        <dbReference type="ChEBI" id="CHEBI:57330"/>
        <dbReference type="ChEBI" id="CHEBI:57375"/>
        <dbReference type="ChEBI" id="CHEBI:57783"/>
        <dbReference type="ChEBI" id="CHEBI:58349"/>
    </reaction>
    <physiologicalReaction direction="left-to-right" evidence="16">
        <dbReference type="Rhea" id="RHEA:44965"/>
    </physiologicalReaction>
</comment>
<evidence type="ECO:0000256" key="11">
    <source>
        <dbReference type="ARBA" id="ARBA00023160"/>
    </source>
</evidence>
<proteinExistence type="inferred from homology"/>
<evidence type="ECO:0000256" key="18">
    <source>
        <dbReference type="ARBA" id="ARBA00049108"/>
    </source>
</evidence>
<comment type="catalytic activity">
    <reaction evidence="20">
        <text>(2E)-decenoyl-CoA + NADPH + H(+) = decanoyl-CoA + NADP(+)</text>
        <dbReference type="Rhea" id="RHEA:44960"/>
        <dbReference type="ChEBI" id="CHEBI:15378"/>
        <dbReference type="ChEBI" id="CHEBI:57783"/>
        <dbReference type="ChEBI" id="CHEBI:58349"/>
        <dbReference type="ChEBI" id="CHEBI:61406"/>
        <dbReference type="ChEBI" id="CHEBI:61430"/>
    </reaction>
    <physiologicalReaction direction="left-to-right" evidence="20">
        <dbReference type="Rhea" id="RHEA:44961"/>
    </physiologicalReaction>
</comment>
<evidence type="ECO:0000256" key="15">
    <source>
        <dbReference type="ARBA" id="ARBA00041063"/>
    </source>
</evidence>
<evidence type="ECO:0000256" key="12">
    <source>
        <dbReference type="ARBA" id="ARBA00037124"/>
    </source>
</evidence>
<dbReference type="InterPro" id="IPR052388">
    <property type="entry name" value="Peroxisomal_t2-enoyl-CoA_red"/>
</dbReference>
<dbReference type="CDD" id="cd05369">
    <property type="entry name" value="TER_DECR_SDR_a"/>
    <property type="match status" value="1"/>
</dbReference>
<evidence type="ECO:0000256" key="9">
    <source>
        <dbReference type="ARBA" id="ARBA00023098"/>
    </source>
</evidence>
<feature type="region of interest" description="Disordered" evidence="22">
    <location>
        <begin position="296"/>
        <end position="315"/>
    </location>
</feature>
<dbReference type="InterPro" id="IPR057326">
    <property type="entry name" value="KR_dom"/>
</dbReference>
<dbReference type="EC" id="1.3.1.38" evidence="14"/>